<keyword evidence="3 8" id="KW-0812">Transmembrane</keyword>
<gene>
    <name evidence="10" type="primary">LOC108565797</name>
</gene>
<accession>A0ABM1N254</accession>
<evidence type="ECO:0000256" key="1">
    <source>
        <dbReference type="ARBA" id="ARBA00004651"/>
    </source>
</evidence>
<feature type="transmembrane region" description="Helical" evidence="8">
    <location>
        <begin position="228"/>
        <end position="246"/>
    </location>
</feature>
<feature type="transmembrane region" description="Helical" evidence="8">
    <location>
        <begin position="151"/>
        <end position="168"/>
    </location>
</feature>
<dbReference type="InterPro" id="IPR013604">
    <property type="entry name" value="7TM_chemorcpt"/>
</dbReference>
<keyword evidence="4 8" id="KW-1133">Transmembrane helix</keyword>
<protein>
    <recommendedName>
        <fullName evidence="8">Gustatory receptor</fullName>
    </recommendedName>
</protein>
<keyword evidence="7 8" id="KW-0807">Transducer</keyword>
<comment type="subcellular location">
    <subcellularLocation>
        <location evidence="1 8">Cell membrane</location>
        <topology evidence="1 8">Multi-pass membrane protein</topology>
    </subcellularLocation>
</comment>
<comment type="caution">
    <text evidence="8">Lacks conserved residue(s) required for the propagation of feature annotation.</text>
</comment>
<organism evidence="9 10">
    <name type="scientific">Nicrophorus vespilloides</name>
    <name type="common">Boreal carrion beetle</name>
    <dbReference type="NCBI Taxonomy" id="110193"/>
    <lineage>
        <taxon>Eukaryota</taxon>
        <taxon>Metazoa</taxon>
        <taxon>Ecdysozoa</taxon>
        <taxon>Arthropoda</taxon>
        <taxon>Hexapoda</taxon>
        <taxon>Insecta</taxon>
        <taxon>Pterygota</taxon>
        <taxon>Neoptera</taxon>
        <taxon>Endopterygota</taxon>
        <taxon>Coleoptera</taxon>
        <taxon>Polyphaga</taxon>
        <taxon>Staphyliniformia</taxon>
        <taxon>Silphidae</taxon>
        <taxon>Nicrophorinae</taxon>
        <taxon>Nicrophorus</taxon>
    </lineage>
</organism>
<keyword evidence="6 8" id="KW-0675">Receptor</keyword>
<feature type="transmembrane region" description="Helical" evidence="8">
    <location>
        <begin position="120"/>
        <end position="139"/>
    </location>
</feature>
<dbReference type="PANTHER" id="PTHR21143">
    <property type="entry name" value="INVERTEBRATE GUSTATORY RECEPTOR"/>
    <property type="match status" value="1"/>
</dbReference>
<feature type="transmembrane region" description="Helical" evidence="8">
    <location>
        <begin position="258"/>
        <end position="280"/>
    </location>
</feature>
<comment type="similarity">
    <text evidence="8">Belongs to the insect chemoreceptor superfamily. Gustatory receptor (GR) family.</text>
</comment>
<dbReference type="Proteomes" id="UP000695000">
    <property type="component" value="Unplaced"/>
</dbReference>
<keyword evidence="2 8" id="KW-1003">Cell membrane</keyword>
<feature type="transmembrane region" description="Helical" evidence="8">
    <location>
        <begin position="72"/>
        <end position="90"/>
    </location>
</feature>
<dbReference type="RefSeq" id="XP_017780904.1">
    <property type="nucleotide sequence ID" value="XM_017925415.1"/>
</dbReference>
<keyword evidence="9" id="KW-1185">Reference proteome</keyword>
<evidence type="ECO:0000256" key="7">
    <source>
        <dbReference type="ARBA" id="ARBA00023224"/>
    </source>
</evidence>
<evidence type="ECO:0000256" key="3">
    <source>
        <dbReference type="ARBA" id="ARBA00022692"/>
    </source>
</evidence>
<evidence type="ECO:0000256" key="6">
    <source>
        <dbReference type="ARBA" id="ARBA00023170"/>
    </source>
</evidence>
<evidence type="ECO:0000256" key="4">
    <source>
        <dbReference type="ARBA" id="ARBA00022989"/>
    </source>
</evidence>
<dbReference type="GeneID" id="108565797"/>
<reference evidence="10" key="1">
    <citation type="submission" date="2025-08" db="UniProtKB">
        <authorList>
            <consortium name="RefSeq"/>
        </authorList>
    </citation>
    <scope>IDENTIFICATION</scope>
    <source>
        <tissue evidence="10">Whole Larva</tissue>
    </source>
</reference>
<evidence type="ECO:0000313" key="10">
    <source>
        <dbReference type="RefSeq" id="XP_017780904.1"/>
    </source>
</evidence>
<comment type="function">
    <text evidence="8">Gustatory receptor which mediates acceptance or avoidance behavior, depending on its substrates.</text>
</comment>
<feature type="transmembrane region" description="Helical" evidence="8">
    <location>
        <begin position="34"/>
        <end position="52"/>
    </location>
</feature>
<evidence type="ECO:0000256" key="8">
    <source>
        <dbReference type="RuleBase" id="RU363108"/>
    </source>
</evidence>
<keyword evidence="5 8" id="KW-0472">Membrane</keyword>
<evidence type="ECO:0000313" key="9">
    <source>
        <dbReference type="Proteomes" id="UP000695000"/>
    </source>
</evidence>
<sequence>MVVLLKRNKWPERVILCTAKAMSILPSNTKYNKLYGLFHFATNWIILGFSFHQKSQYYASLPATLSFTEICADVSLSIITTYAILMLNLANGTEVLKFIKICSYRVQFEPKSSCTYAREYIVINLLFVVYKIFTLYSMYGLQRFSFEIFQVWPRYASIVVFALLRYYALIMKWKFIELNERLRMLKYPEINSIMISKNLSEFRNISKNHTEFVGLIDEYNTVFGRQLVVNYIQIILNLLLPLNTLSYYSSVSNSPIPFYQLCLLCSLLTTVPLVLAYTLFRSCNDCIDECNKAQMSCYDIAHALPDSDANSVFKFELRQFAHQLGQENAHFSAAGFFDVNYQLLTSLISTVTTYLIVLIQFNK</sequence>
<proteinExistence type="inferred from homology"/>
<evidence type="ECO:0000256" key="5">
    <source>
        <dbReference type="ARBA" id="ARBA00023136"/>
    </source>
</evidence>
<name>A0ABM1N254_NICVS</name>
<evidence type="ECO:0000256" key="2">
    <source>
        <dbReference type="ARBA" id="ARBA00022475"/>
    </source>
</evidence>
<dbReference type="PANTHER" id="PTHR21143:SF104">
    <property type="entry name" value="GUSTATORY RECEPTOR 8A-RELATED"/>
    <property type="match status" value="1"/>
</dbReference>
<dbReference type="Pfam" id="PF08395">
    <property type="entry name" value="7tm_7"/>
    <property type="match status" value="1"/>
</dbReference>